<evidence type="ECO:0000259" key="1">
    <source>
        <dbReference type="Pfam" id="PF00535"/>
    </source>
</evidence>
<dbReference type="Pfam" id="PF00535">
    <property type="entry name" value="Glycos_transf_2"/>
    <property type="match status" value="1"/>
</dbReference>
<dbReference type="Proteomes" id="UP000766336">
    <property type="component" value="Unassembled WGS sequence"/>
</dbReference>
<dbReference type="InterPro" id="IPR001173">
    <property type="entry name" value="Glyco_trans_2-like"/>
</dbReference>
<dbReference type="EMBL" id="JAHCDA010000002">
    <property type="protein sequence ID" value="MBS7812033.1"/>
    <property type="molecule type" value="Genomic_DNA"/>
</dbReference>
<feature type="domain" description="Glycosyltransferase 2-like" evidence="1">
    <location>
        <begin position="8"/>
        <end position="113"/>
    </location>
</feature>
<evidence type="ECO:0000313" key="3">
    <source>
        <dbReference type="Proteomes" id="UP000766336"/>
    </source>
</evidence>
<dbReference type="PANTHER" id="PTHR43685:SF2">
    <property type="entry name" value="GLYCOSYLTRANSFERASE 2-LIKE DOMAIN-CONTAINING PROTEIN"/>
    <property type="match status" value="1"/>
</dbReference>
<protein>
    <submittedName>
        <fullName evidence="2">Glycosyltransferase family 2 protein</fullName>
    </submittedName>
</protein>
<keyword evidence="3" id="KW-1185">Reference proteome</keyword>
<evidence type="ECO:0000313" key="2">
    <source>
        <dbReference type="EMBL" id="MBS7812033.1"/>
    </source>
</evidence>
<dbReference type="PANTHER" id="PTHR43685">
    <property type="entry name" value="GLYCOSYLTRANSFERASE"/>
    <property type="match status" value="1"/>
</dbReference>
<organism evidence="2 3">
    <name type="scientific">Roseococcus pinisoli</name>
    <dbReference type="NCBI Taxonomy" id="2835040"/>
    <lineage>
        <taxon>Bacteria</taxon>
        <taxon>Pseudomonadati</taxon>
        <taxon>Pseudomonadota</taxon>
        <taxon>Alphaproteobacteria</taxon>
        <taxon>Acetobacterales</taxon>
        <taxon>Roseomonadaceae</taxon>
        <taxon>Roseococcus</taxon>
    </lineage>
</organism>
<dbReference type="Gene3D" id="3.90.550.10">
    <property type="entry name" value="Spore Coat Polysaccharide Biosynthesis Protein SpsA, Chain A"/>
    <property type="match status" value="1"/>
</dbReference>
<dbReference type="InterPro" id="IPR050834">
    <property type="entry name" value="Glycosyltransf_2"/>
</dbReference>
<sequence length="335" mass="36600">MMASLRISVIIPTFNRAALLRETLRHVLAQTSPAEEVIVVDDGSTDGTAEMVAADFAPQVTVLRIANAGDLAARNHGLSVATGDLVAFCDSDDLWDAGFLAEMRGIWRREPGLRVAYANFRILAETADQKDDKFGDAPPGFWEGMRELGEDQAVFDRPIVDRLVRFQPFFPSCMVADREFLLSIGGWDESVGRVVGTDFATVLLLGEHAPFGVIRRPLVSIRKHEANYSGDVQTMNLGDAAILEHVLARRPTLRPLAREITESIARRRREAFDIAFARHDFEAVLAIDAMLGASGRSASQRVKAMVARWPPPFSGLAAASLLRLGSWRAGTSSAG</sequence>
<comment type="caution">
    <text evidence="2">The sequence shown here is derived from an EMBL/GenBank/DDBJ whole genome shotgun (WGS) entry which is preliminary data.</text>
</comment>
<proteinExistence type="predicted"/>
<name>A0ABS5QF83_9PROT</name>
<accession>A0ABS5QF83</accession>
<dbReference type="SUPFAM" id="SSF53448">
    <property type="entry name" value="Nucleotide-diphospho-sugar transferases"/>
    <property type="match status" value="1"/>
</dbReference>
<reference evidence="2 3" key="1">
    <citation type="submission" date="2021-05" db="EMBL/GenBank/DDBJ databases">
        <title>Roseococcus sp. XZZS9, whole genome shotgun sequencing project.</title>
        <authorList>
            <person name="Zhao G."/>
            <person name="Shen L."/>
        </authorList>
    </citation>
    <scope>NUCLEOTIDE SEQUENCE [LARGE SCALE GENOMIC DNA]</scope>
    <source>
        <strain evidence="2 3">XZZS9</strain>
    </source>
</reference>
<dbReference type="InterPro" id="IPR029044">
    <property type="entry name" value="Nucleotide-diphossugar_trans"/>
</dbReference>
<dbReference type="RefSeq" id="WP_213670670.1">
    <property type="nucleotide sequence ID" value="NZ_JAHCDA010000002.1"/>
</dbReference>
<dbReference type="CDD" id="cd00761">
    <property type="entry name" value="Glyco_tranf_GTA_type"/>
    <property type="match status" value="1"/>
</dbReference>
<gene>
    <name evidence="2" type="ORF">KHU32_13865</name>
</gene>